<comment type="similarity">
    <text evidence="1">Belongs to the amidase family.</text>
</comment>
<organism evidence="4 5">
    <name type="scientific">Reyranella aquatilis</name>
    <dbReference type="NCBI Taxonomy" id="2035356"/>
    <lineage>
        <taxon>Bacteria</taxon>
        <taxon>Pseudomonadati</taxon>
        <taxon>Pseudomonadota</taxon>
        <taxon>Alphaproteobacteria</taxon>
        <taxon>Hyphomicrobiales</taxon>
        <taxon>Reyranellaceae</taxon>
        <taxon>Reyranella</taxon>
    </lineage>
</organism>
<evidence type="ECO:0000313" key="4">
    <source>
        <dbReference type="EMBL" id="MCC8428597.1"/>
    </source>
</evidence>
<sequence>MKPLSAVEAVAAIEAGTLTSEKLVRDCLDRIAERDDVVKAWAHLDPDQAIAQARAADAAGGGLLRGVPVGVKDIIDTYDMPTGHNSPIFEGKVPFGDAACVALCRTANAVIMGKTVTTEFANRHPGPTTNPHNPAHTPGGSSSGSAAAVADGHVPLAFGTQTGGSVIRPAAYCGVVGYKPTFGDFNRVGIKMQCHSVDTLGLMARTLDDIALFRAAVLKLPPVHIDRDIGRPRIGVCRSPVWDKAEPETKALIDNTATLLSDKGASVVDVSFAPQFADIIEDHAAITGFESVRNYADERLRNPDKVSDELMNGPMKRGLAVSFERYVAAQRKTTAFKAHIDSLFDKVDLLLTPSAPGEAPKGLEATGDPVFNSIWTLAGTPCVTLPAGTGPNGLPLGVQLVGLRHDDDRVLSLAAWVAAHLN</sequence>
<reference evidence="4 5" key="1">
    <citation type="submission" date="2021-11" db="EMBL/GenBank/DDBJ databases">
        <authorList>
            <person name="Lee D.-H."/>
            <person name="Kim S.-B."/>
        </authorList>
    </citation>
    <scope>NUCLEOTIDE SEQUENCE [LARGE SCALE GENOMIC DNA]</scope>
    <source>
        <strain evidence="4 5">KCTC 52223</strain>
    </source>
</reference>
<dbReference type="PANTHER" id="PTHR11895">
    <property type="entry name" value="TRANSAMIDASE"/>
    <property type="match status" value="1"/>
</dbReference>
<evidence type="ECO:0000259" key="3">
    <source>
        <dbReference type="Pfam" id="PF01425"/>
    </source>
</evidence>
<proteinExistence type="inferred from homology"/>
<dbReference type="Gene3D" id="3.90.1300.10">
    <property type="entry name" value="Amidase signature (AS) domain"/>
    <property type="match status" value="1"/>
</dbReference>
<evidence type="ECO:0000313" key="5">
    <source>
        <dbReference type="Proteomes" id="UP001198862"/>
    </source>
</evidence>
<feature type="domain" description="Amidase" evidence="3">
    <location>
        <begin position="23"/>
        <end position="411"/>
    </location>
</feature>
<accession>A0ABS8KR98</accession>
<gene>
    <name evidence="4" type="ORF">LJ725_06450</name>
</gene>
<comment type="caution">
    <text evidence="4">The sequence shown here is derived from an EMBL/GenBank/DDBJ whole genome shotgun (WGS) entry which is preliminary data.</text>
</comment>
<dbReference type="SUPFAM" id="SSF75304">
    <property type="entry name" value="Amidase signature (AS) enzymes"/>
    <property type="match status" value="1"/>
</dbReference>
<dbReference type="Proteomes" id="UP001198862">
    <property type="component" value="Unassembled WGS sequence"/>
</dbReference>
<protein>
    <submittedName>
        <fullName evidence="4">Amidase</fullName>
    </submittedName>
</protein>
<feature type="region of interest" description="Disordered" evidence="2">
    <location>
        <begin position="122"/>
        <end position="146"/>
    </location>
</feature>
<dbReference type="PANTHER" id="PTHR11895:SF151">
    <property type="entry name" value="GLUTAMYL-TRNA(GLN) AMIDOTRANSFERASE SUBUNIT A"/>
    <property type="match status" value="1"/>
</dbReference>
<dbReference type="InterPro" id="IPR036928">
    <property type="entry name" value="AS_sf"/>
</dbReference>
<dbReference type="InterPro" id="IPR000120">
    <property type="entry name" value="Amidase"/>
</dbReference>
<dbReference type="RefSeq" id="WP_230549817.1">
    <property type="nucleotide sequence ID" value="NZ_JAJISD010000002.1"/>
</dbReference>
<name>A0ABS8KR98_9HYPH</name>
<evidence type="ECO:0000256" key="1">
    <source>
        <dbReference type="ARBA" id="ARBA00009199"/>
    </source>
</evidence>
<dbReference type="EMBL" id="JAJISD010000002">
    <property type="protein sequence ID" value="MCC8428597.1"/>
    <property type="molecule type" value="Genomic_DNA"/>
</dbReference>
<dbReference type="InterPro" id="IPR023631">
    <property type="entry name" value="Amidase_dom"/>
</dbReference>
<keyword evidence="5" id="KW-1185">Reference proteome</keyword>
<dbReference type="Pfam" id="PF01425">
    <property type="entry name" value="Amidase"/>
    <property type="match status" value="1"/>
</dbReference>
<feature type="compositionally biased region" description="Low complexity" evidence="2">
    <location>
        <begin position="123"/>
        <end position="146"/>
    </location>
</feature>
<evidence type="ECO:0000256" key="2">
    <source>
        <dbReference type="SAM" id="MobiDB-lite"/>
    </source>
</evidence>